<dbReference type="OrthoDB" id="71307at2759"/>
<name>A0A9P0YX14_CUSEU</name>
<comment type="caution">
    <text evidence="5">The sequence shown here is derived from an EMBL/GenBank/DDBJ whole genome shotgun (WGS) entry which is preliminary data.</text>
</comment>
<proteinExistence type="inferred from homology"/>
<dbReference type="GO" id="GO:0006631">
    <property type="term" value="P:fatty acid metabolic process"/>
    <property type="evidence" value="ECO:0007669"/>
    <property type="project" value="TreeGrafter"/>
</dbReference>
<dbReference type="InterPro" id="IPR014352">
    <property type="entry name" value="FERM/acyl-CoA-bd_prot_sf"/>
</dbReference>
<dbReference type="InterPro" id="IPR035984">
    <property type="entry name" value="Acyl-CoA-binding_sf"/>
</dbReference>
<dbReference type="Proteomes" id="UP001152484">
    <property type="component" value="Unassembled WGS sequence"/>
</dbReference>
<gene>
    <name evidence="5" type="ORF">CEURO_LOCUS6607</name>
</gene>
<evidence type="ECO:0000313" key="5">
    <source>
        <dbReference type="EMBL" id="CAH9078183.1"/>
    </source>
</evidence>
<dbReference type="PROSITE" id="PS51228">
    <property type="entry name" value="ACB_2"/>
    <property type="match status" value="1"/>
</dbReference>
<dbReference type="Pfam" id="PF00887">
    <property type="entry name" value="ACBP"/>
    <property type="match status" value="1"/>
</dbReference>
<dbReference type="AlphaFoldDB" id="A0A9P0YX14"/>
<dbReference type="SUPFAM" id="SSF47027">
    <property type="entry name" value="Acyl-CoA binding protein"/>
    <property type="match status" value="1"/>
</dbReference>
<reference evidence="5" key="1">
    <citation type="submission" date="2022-07" db="EMBL/GenBank/DDBJ databases">
        <authorList>
            <person name="Macas J."/>
            <person name="Novak P."/>
            <person name="Neumann P."/>
        </authorList>
    </citation>
    <scope>NUCLEOTIDE SEQUENCE</scope>
</reference>
<keyword evidence="2" id="KW-0446">Lipid-binding</keyword>
<protein>
    <recommendedName>
        <fullName evidence="4">ACB domain-containing protein</fullName>
    </recommendedName>
</protein>
<dbReference type="PANTHER" id="PTHR23310:SF105">
    <property type="entry name" value="ACYL-COA-BINDING DOMAIN-CONTAINING PROTEIN 5"/>
    <property type="match status" value="1"/>
</dbReference>
<dbReference type="InterPro" id="IPR000582">
    <property type="entry name" value="Acyl-CoA-binding_protein"/>
</dbReference>
<evidence type="ECO:0000313" key="6">
    <source>
        <dbReference type="Proteomes" id="UP001152484"/>
    </source>
</evidence>
<accession>A0A9P0YX14</accession>
<comment type="similarity">
    <text evidence="1">Belongs to the ACBP family.</text>
</comment>
<evidence type="ECO:0000256" key="1">
    <source>
        <dbReference type="ARBA" id="ARBA00005567"/>
    </source>
</evidence>
<feature type="compositionally biased region" description="Basic and acidic residues" evidence="3">
    <location>
        <begin position="248"/>
        <end position="257"/>
    </location>
</feature>
<sequence>MEVLKGYYMTALLALLFSCIIAKLFSDVLSSDVNKTAKSSRVVAAKRSTVDHVKMPDQDAGQVLVKKSQKVEQCFDASDGGSGEEESKNIEFSEDGAVTEKVRASKVDAFCVHIEGERTMIGENGVVGTGGGFREEDEDQDWEGIERSELEMVFGKAVNLVECGGDEALSNLGIELQMQLYGLQKVAMEGPCFEPQPMVFRVSARSKWNAWRRLGNMSSEVAMEQYVKLVSDSVPDRDGCVSTSSETVKGDDPGNLN</sequence>
<evidence type="ECO:0000256" key="3">
    <source>
        <dbReference type="SAM" id="MobiDB-lite"/>
    </source>
</evidence>
<dbReference type="PANTHER" id="PTHR23310">
    <property type="entry name" value="ACYL-COA-BINDING PROTEIN, ACBP"/>
    <property type="match status" value="1"/>
</dbReference>
<dbReference type="EMBL" id="CAMAPE010000010">
    <property type="protein sequence ID" value="CAH9078183.1"/>
    <property type="molecule type" value="Genomic_DNA"/>
</dbReference>
<feature type="domain" description="ACB" evidence="4">
    <location>
        <begin position="150"/>
        <end position="239"/>
    </location>
</feature>
<dbReference type="PROSITE" id="PS51257">
    <property type="entry name" value="PROKAR_LIPOPROTEIN"/>
    <property type="match status" value="1"/>
</dbReference>
<dbReference type="Gene3D" id="1.20.80.10">
    <property type="match status" value="1"/>
</dbReference>
<organism evidence="5 6">
    <name type="scientific">Cuscuta europaea</name>
    <name type="common">European dodder</name>
    <dbReference type="NCBI Taxonomy" id="41803"/>
    <lineage>
        <taxon>Eukaryota</taxon>
        <taxon>Viridiplantae</taxon>
        <taxon>Streptophyta</taxon>
        <taxon>Embryophyta</taxon>
        <taxon>Tracheophyta</taxon>
        <taxon>Spermatophyta</taxon>
        <taxon>Magnoliopsida</taxon>
        <taxon>eudicotyledons</taxon>
        <taxon>Gunneridae</taxon>
        <taxon>Pentapetalae</taxon>
        <taxon>asterids</taxon>
        <taxon>lamiids</taxon>
        <taxon>Solanales</taxon>
        <taxon>Convolvulaceae</taxon>
        <taxon>Cuscuteae</taxon>
        <taxon>Cuscuta</taxon>
        <taxon>Cuscuta subgen. Cuscuta</taxon>
    </lineage>
</organism>
<evidence type="ECO:0000259" key="4">
    <source>
        <dbReference type="PROSITE" id="PS51228"/>
    </source>
</evidence>
<evidence type="ECO:0000256" key="2">
    <source>
        <dbReference type="ARBA" id="ARBA00023121"/>
    </source>
</evidence>
<dbReference type="GO" id="GO:0000062">
    <property type="term" value="F:fatty-acyl-CoA binding"/>
    <property type="evidence" value="ECO:0007669"/>
    <property type="project" value="InterPro"/>
</dbReference>
<keyword evidence="6" id="KW-1185">Reference proteome</keyword>
<feature type="region of interest" description="Disordered" evidence="3">
    <location>
        <begin position="237"/>
        <end position="257"/>
    </location>
</feature>